<dbReference type="RefSeq" id="WP_188937614.1">
    <property type="nucleotide sequence ID" value="NZ_BMJC01000007.1"/>
</dbReference>
<comment type="caution">
    <text evidence="2">The sequence shown here is derived from an EMBL/GenBank/DDBJ whole genome shotgun (WGS) entry which is preliminary data.</text>
</comment>
<dbReference type="Proteomes" id="UP000607559">
    <property type="component" value="Unassembled WGS sequence"/>
</dbReference>
<reference evidence="2" key="2">
    <citation type="submission" date="2020-09" db="EMBL/GenBank/DDBJ databases">
        <authorList>
            <person name="Sun Q."/>
            <person name="Zhou Y."/>
        </authorList>
    </citation>
    <scope>NUCLEOTIDE SEQUENCE</scope>
    <source>
        <strain evidence="2">CGMCC 1.15448</strain>
    </source>
</reference>
<sequence length="168" mass="17742">MAYLSELRIFSFGFAPKGWAVCDGSLLLISKNQALWTLLGTTYGGDGVTTFGLPNLQARVPMHAGGGIALGMTGGEELHQLQLTEIPNHTHFAAASSFPPDANTPDDNYWASDTGATPYGPLGNQAMSVSALLPAGNNLPHENRSPYLVLTICIALQGIFPTHGFSRG</sequence>
<gene>
    <name evidence="2" type="ORF">GCM10011511_53690</name>
</gene>
<organism evidence="2 3">
    <name type="scientific">Puia dinghuensis</name>
    <dbReference type="NCBI Taxonomy" id="1792502"/>
    <lineage>
        <taxon>Bacteria</taxon>
        <taxon>Pseudomonadati</taxon>
        <taxon>Bacteroidota</taxon>
        <taxon>Chitinophagia</taxon>
        <taxon>Chitinophagales</taxon>
        <taxon>Chitinophagaceae</taxon>
        <taxon>Puia</taxon>
    </lineage>
</organism>
<proteinExistence type="predicted"/>
<evidence type="ECO:0000313" key="3">
    <source>
        <dbReference type="Proteomes" id="UP000607559"/>
    </source>
</evidence>
<dbReference type="Pfam" id="PF07484">
    <property type="entry name" value="Collar"/>
    <property type="match status" value="1"/>
</dbReference>
<dbReference type="AlphaFoldDB" id="A0A8J2UIK8"/>
<dbReference type="Gene3D" id="3.90.1340.10">
    <property type="entry name" value="Phage tail collar domain"/>
    <property type="match status" value="1"/>
</dbReference>
<evidence type="ECO:0000259" key="1">
    <source>
        <dbReference type="Pfam" id="PF07484"/>
    </source>
</evidence>
<feature type="domain" description="Phage tail collar" evidence="1">
    <location>
        <begin position="6"/>
        <end position="61"/>
    </location>
</feature>
<accession>A0A8J2UIK8</accession>
<reference evidence="2" key="1">
    <citation type="journal article" date="2014" name="Int. J. Syst. Evol. Microbiol.">
        <title>Complete genome sequence of Corynebacterium casei LMG S-19264T (=DSM 44701T), isolated from a smear-ripened cheese.</title>
        <authorList>
            <consortium name="US DOE Joint Genome Institute (JGI-PGF)"/>
            <person name="Walter F."/>
            <person name="Albersmeier A."/>
            <person name="Kalinowski J."/>
            <person name="Ruckert C."/>
        </authorList>
    </citation>
    <scope>NUCLEOTIDE SEQUENCE</scope>
    <source>
        <strain evidence="2">CGMCC 1.15448</strain>
    </source>
</reference>
<dbReference type="EMBL" id="BMJC01000007">
    <property type="protein sequence ID" value="GGB23030.1"/>
    <property type="molecule type" value="Genomic_DNA"/>
</dbReference>
<protein>
    <submittedName>
        <fullName evidence="2">Tail Collar domain-containing protein</fullName>
    </submittedName>
</protein>
<keyword evidence="3" id="KW-1185">Reference proteome</keyword>
<name>A0A8J2UIK8_9BACT</name>
<dbReference type="SUPFAM" id="SSF88874">
    <property type="entry name" value="Receptor-binding domain of short tail fibre protein gp12"/>
    <property type="match status" value="1"/>
</dbReference>
<evidence type="ECO:0000313" key="2">
    <source>
        <dbReference type="EMBL" id="GGB23030.1"/>
    </source>
</evidence>
<dbReference type="InterPro" id="IPR037053">
    <property type="entry name" value="Phage_tail_collar_dom_sf"/>
</dbReference>
<dbReference type="InterPro" id="IPR011083">
    <property type="entry name" value="Phage_tail_collar_dom"/>
</dbReference>